<protein>
    <submittedName>
        <fullName evidence="2">Oxalate/formate MFS antiporter</fullName>
    </submittedName>
</protein>
<evidence type="ECO:0000256" key="1">
    <source>
        <dbReference type="SAM" id="Phobius"/>
    </source>
</evidence>
<keyword evidence="1" id="KW-0812">Transmembrane</keyword>
<feature type="transmembrane region" description="Helical" evidence="1">
    <location>
        <begin position="6"/>
        <end position="28"/>
    </location>
</feature>
<comment type="caution">
    <text evidence="2">The sequence shown here is derived from an EMBL/GenBank/DDBJ whole genome shotgun (WGS) entry which is preliminary data.</text>
</comment>
<keyword evidence="3" id="KW-1185">Reference proteome</keyword>
<feature type="non-terminal residue" evidence="2">
    <location>
        <position position="1"/>
    </location>
</feature>
<evidence type="ECO:0000313" key="2">
    <source>
        <dbReference type="EMBL" id="MFD1303900.1"/>
    </source>
</evidence>
<dbReference type="EMBL" id="JBHTND010000043">
    <property type="protein sequence ID" value="MFD1303900.1"/>
    <property type="molecule type" value="Genomic_DNA"/>
</dbReference>
<evidence type="ECO:0000313" key="3">
    <source>
        <dbReference type="Proteomes" id="UP001597176"/>
    </source>
</evidence>
<dbReference type="Proteomes" id="UP001597176">
    <property type="component" value="Unassembled WGS sequence"/>
</dbReference>
<name>A0ABW3X3X0_9HYPH</name>
<gene>
    <name evidence="2" type="ORF">ACFQ4G_20240</name>
</gene>
<keyword evidence="1" id="KW-1133">Transmembrane helix</keyword>
<proteinExistence type="predicted"/>
<accession>A0ABW3X3X0</accession>
<organism evidence="2 3">
    <name type="scientific">Methylobacterium marchantiae</name>
    <dbReference type="NCBI Taxonomy" id="600331"/>
    <lineage>
        <taxon>Bacteria</taxon>
        <taxon>Pseudomonadati</taxon>
        <taxon>Pseudomonadota</taxon>
        <taxon>Alphaproteobacteria</taxon>
        <taxon>Hyphomicrobiales</taxon>
        <taxon>Methylobacteriaceae</taxon>
        <taxon>Methylobacterium</taxon>
    </lineage>
</organism>
<keyword evidence="1" id="KW-0472">Membrane</keyword>
<reference evidence="3" key="1">
    <citation type="journal article" date="2019" name="Int. J. Syst. Evol. Microbiol.">
        <title>The Global Catalogue of Microorganisms (GCM) 10K type strain sequencing project: providing services to taxonomists for standard genome sequencing and annotation.</title>
        <authorList>
            <consortium name="The Broad Institute Genomics Platform"/>
            <consortium name="The Broad Institute Genome Sequencing Center for Infectious Disease"/>
            <person name="Wu L."/>
            <person name="Ma J."/>
        </authorList>
    </citation>
    <scope>NUCLEOTIDE SEQUENCE [LARGE SCALE GENOMIC DNA]</scope>
    <source>
        <strain evidence="3">CCUG 56108</strain>
    </source>
</reference>
<sequence>QSTGSWDGVFLVAAGANVLASLLAIAVLKPWRKKVVAQALAASETPAAARTVTA</sequence>